<proteinExistence type="predicted"/>
<protein>
    <submittedName>
        <fullName evidence="3">Flagellar protein FlgN</fullName>
    </submittedName>
</protein>
<name>A0ABV5B9I9_9BACL</name>
<keyword evidence="3" id="KW-0282">Flagellum</keyword>
<dbReference type="InterPro" id="IPR007809">
    <property type="entry name" value="FlgN-like"/>
</dbReference>
<feature type="region of interest" description="Disordered" evidence="2">
    <location>
        <begin position="147"/>
        <end position="166"/>
    </location>
</feature>
<keyword evidence="4" id="KW-1185">Reference proteome</keyword>
<dbReference type="Proteomes" id="UP001580407">
    <property type="component" value="Unassembled WGS sequence"/>
</dbReference>
<accession>A0ABV5B9I9</accession>
<evidence type="ECO:0000256" key="2">
    <source>
        <dbReference type="SAM" id="MobiDB-lite"/>
    </source>
</evidence>
<evidence type="ECO:0000313" key="3">
    <source>
        <dbReference type="EMBL" id="MFB5682167.1"/>
    </source>
</evidence>
<comment type="caution">
    <text evidence="3">The sequence shown here is derived from an EMBL/GenBank/DDBJ whole genome shotgun (WGS) entry which is preliminary data.</text>
</comment>
<evidence type="ECO:0000313" key="4">
    <source>
        <dbReference type="Proteomes" id="UP001580407"/>
    </source>
</evidence>
<dbReference type="InterPro" id="IPR036679">
    <property type="entry name" value="FlgN-like_sf"/>
</dbReference>
<organism evidence="3 4">
    <name type="scientific">Paenibacillus terreus</name>
    <dbReference type="NCBI Taxonomy" id="1387834"/>
    <lineage>
        <taxon>Bacteria</taxon>
        <taxon>Bacillati</taxon>
        <taxon>Bacillota</taxon>
        <taxon>Bacilli</taxon>
        <taxon>Bacillales</taxon>
        <taxon>Paenibacillaceae</taxon>
        <taxon>Paenibacillus</taxon>
    </lineage>
</organism>
<feature type="compositionally biased region" description="Basic and acidic residues" evidence="2">
    <location>
        <begin position="152"/>
        <end position="166"/>
    </location>
</feature>
<evidence type="ECO:0000256" key="1">
    <source>
        <dbReference type="ARBA" id="ARBA00022795"/>
    </source>
</evidence>
<dbReference type="EMBL" id="JBHILM010000015">
    <property type="protein sequence ID" value="MFB5682167.1"/>
    <property type="molecule type" value="Genomic_DNA"/>
</dbReference>
<sequence>MSLQLVIAAMEQLIELHEELISVGHNKKQAIIDNDISALSRTLAQETRLLKKVSEAEERRIEGLNGFLREKGIRSQLKLNITEMTRLVFDPEEKQRLISVQERLSKVLHTLKELNSVNKELVEQSLAFIDYSLNLLVEKPEDNMLYQHPVKQRNDSPSRSFFDTRA</sequence>
<dbReference type="SUPFAM" id="SSF140566">
    <property type="entry name" value="FlgN-like"/>
    <property type="match status" value="1"/>
</dbReference>
<dbReference type="Pfam" id="PF05130">
    <property type="entry name" value="FlgN"/>
    <property type="match status" value="1"/>
</dbReference>
<keyword evidence="3" id="KW-0969">Cilium</keyword>
<keyword evidence="3" id="KW-0966">Cell projection</keyword>
<reference evidence="3 4" key="1">
    <citation type="submission" date="2024-09" db="EMBL/GenBank/DDBJ databases">
        <authorList>
            <person name="Ruan L."/>
        </authorList>
    </citation>
    <scope>NUCLEOTIDE SEQUENCE [LARGE SCALE GENOMIC DNA]</scope>
    <source>
        <strain evidence="3 4">D33</strain>
    </source>
</reference>
<gene>
    <name evidence="3" type="ORF">ACE3NQ_14680</name>
</gene>
<keyword evidence="1" id="KW-1005">Bacterial flagellum biogenesis</keyword>
<dbReference type="Gene3D" id="1.20.58.300">
    <property type="entry name" value="FlgN-like"/>
    <property type="match status" value="1"/>
</dbReference>
<dbReference type="RefSeq" id="WP_375525924.1">
    <property type="nucleotide sequence ID" value="NZ_JBHILM010000015.1"/>
</dbReference>